<name>A0A0G3BN71_9BURK</name>
<evidence type="ECO:0000256" key="10">
    <source>
        <dbReference type="ARBA" id="ARBA00022958"/>
    </source>
</evidence>
<dbReference type="GO" id="GO:0005524">
    <property type="term" value="F:ATP binding"/>
    <property type="evidence" value="ECO:0007669"/>
    <property type="project" value="UniProtKB-UniRule"/>
</dbReference>
<evidence type="ECO:0000256" key="3">
    <source>
        <dbReference type="ARBA" id="ARBA00016943"/>
    </source>
</evidence>
<comment type="activity regulation">
    <text evidence="12">Activated by a monovalent cation that binds near, but not in, the active site. The most likely occupant of the site in vivo is potassium. Ion binding induces a conformational change that may alter substrate affinity.</text>
</comment>
<keyword evidence="5 12" id="KW-0479">Metal-binding</keyword>
<evidence type="ECO:0000256" key="9">
    <source>
        <dbReference type="ARBA" id="ARBA00022842"/>
    </source>
</evidence>
<dbReference type="RefSeq" id="WP_047197496.1">
    <property type="nucleotide sequence ID" value="NZ_CP011371.1"/>
</dbReference>
<dbReference type="GO" id="GO:0046872">
    <property type="term" value="F:metal ion binding"/>
    <property type="evidence" value="ECO:0007669"/>
    <property type="project" value="UniProtKB-KW"/>
</dbReference>
<evidence type="ECO:0000259" key="13">
    <source>
        <dbReference type="Pfam" id="PF00294"/>
    </source>
</evidence>
<dbReference type="UniPathway" id="UPA00916">
    <property type="reaction ID" value="UER00889"/>
</dbReference>
<dbReference type="InterPro" id="IPR029056">
    <property type="entry name" value="Ribokinase-like"/>
</dbReference>
<evidence type="ECO:0000256" key="6">
    <source>
        <dbReference type="ARBA" id="ARBA00022741"/>
    </source>
</evidence>
<dbReference type="InterPro" id="IPR002139">
    <property type="entry name" value="Ribo/fructo_kinase"/>
</dbReference>
<keyword evidence="12" id="KW-0963">Cytoplasm</keyword>
<keyword evidence="10 12" id="KW-0630">Potassium</keyword>
<dbReference type="PRINTS" id="PR00990">
    <property type="entry name" value="RIBOKINASE"/>
</dbReference>
<keyword evidence="6 12" id="KW-0547">Nucleotide-binding</keyword>
<dbReference type="Gene3D" id="3.40.1190.20">
    <property type="match status" value="1"/>
</dbReference>
<dbReference type="STRING" id="413882.AAW51_1309"/>
<protein>
    <recommendedName>
        <fullName evidence="3 12">Ribokinase</fullName>
        <shortName evidence="12">RK</shortName>
        <ecNumber evidence="2 12">2.7.1.15</ecNumber>
    </recommendedName>
</protein>
<feature type="binding site" evidence="12">
    <location>
        <position position="148"/>
    </location>
    <ligand>
        <name>substrate</name>
    </ligand>
</feature>
<dbReference type="NCBIfam" id="TIGR02152">
    <property type="entry name" value="D_ribokin_bact"/>
    <property type="match status" value="1"/>
</dbReference>
<dbReference type="GO" id="GO:0019303">
    <property type="term" value="P:D-ribose catabolic process"/>
    <property type="evidence" value="ECO:0007669"/>
    <property type="project" value="UniProtKB-UniRule"/>
</dbReference>
<accession>A0A0G3BN71</accession>
<keyword evidence="11 12" id="KW-0119">Carbohydrate metabolism</keyword>
<dbReference type="OrthoDB" id="9775849at2"/>
<dbReference type="InterPro" id="IPR011611">
    <property type="entry name" value="PfkB_dom"/>
</dbReference>
<dbReference type="PANTHER" id="PTHR10584:SF166">
    <property type="entry name" value="RIBOKINASE"/>
    <property type="match status" value="1"/>
</dbReference>
<dbReference type="PROSITE" id="PS00583">
    <property type="entry name" value="PFKB_KINASES_1"/>
    <property type="match status" value="1"/>
</dbReference>
<keyword evidence="15" id="KW-1185">Reference proteome</keyword>
<dbReference type="SUPFAM" id="SSF53613">
    <property type="entry name" value="Ribokinase-like"/>
    <property type="match status" value="1"/>
</dbReference>
<feature type="binding site" evidence="12">
    <location>
        <begin position="20"/>
        <end position="22"/>
    </location>
    <ligand>
        <name>substrate</name>
    </ligand>
</feature>
<evidence type="ECO:0000313" key="14">
    <source>
        <dbReference type="EMBL" id="AKJ28000.1"/>
    </source>
</evidence>
<dbReference type="PATRIC" id="fig|413882.6.peg.1375"/>
<dbReference type="Proteomes" id="UP000035352">
    <property type="component" value="Chromosome"/>
</dbReference>
<feature type="binding site" evidence="12">
    <location>
        <position position="290"/>
    </location>
    <ligand>
        <name>K(+)</name>
        <dbReference type="ChEBI" id="CHEBI:29103"/>
    </ligand>
</feature>
<comment type="subcellular location">
    <subcellularLocation>
        <location evidence="12">Cytoplasm</location>
    </subcellularLocation>
</comment>
<dbReference type="InterPro" id="IPR011877">
    <property type="entry name" value="Ribokinase"/>
</dbReference>
<feature type="binding site" evidence="12">
    <location>
        <begin position="259"/>
        <end position="260"/>
    </location>
    <ligand>
        <name>ATP</name>
        <dbReference type="ChEBI" id="CHEBI:30616"/>
    </ligand>
</feature>
<dbReference type="CDD" id="cd01174">
    <property type="entry name" value="ribokinase"/>
    <property type="match status" value="1"/>
</dbReference>
<feature type="domain" description="Carbohydrate kinase PfkB" evidence="13">
    <location>
        <begin position="12"/>
        <end position="302"/>
    </location>
</feature>
<dbReference type="PANTHER" id="PTHR10584">
    <property type="entry name" value="SUGAR KINASE"/>
    <property type="match status" value="1"/>
</dbReference>
<dbReference type="GO" id="GO:0004747">
    <property type="term" value="F:ribokinase activity"/>
    <property type="evidence" value="ECO:0007669"/>
    <property type="project" value="UniProtKB-UniRule"/>
</dbReference>
<feature type="binding site" evidence="12">
    <location>
        <begin position="228"/>
        <end position="233"/>
    </location>
    <ligand>
        <name>ATP</name>
        <dbReference type="ChEBI" id="CHEBI:30616"/>
    </ligand>
</feature>
<keyword evidence="8 12" id="KW-0067">ATP-binding</keyword>
<reference evidence="14 15" key="1">
    <citation type="submission" date="2015-05" db="EMBL/GenBank/DDBJ databases">
        <authorList>
            <person name="Tang B."/>
            <person name="Yu Y."/>
        </authorList>
    </citation>
    <scope>NUCLEOTIDE SEQUENCE [LARGE SCALE GENOMIC DNA]</scope>
    <source>
        <strain evidence="14 15">DSM 7029</strain>
    </source>
</reference>
<feature type="binding site" evidence="12">
    <location>
        <position position="256"/>
    </location>
    <ligand>
        <name>K(+)</name>
        <dbReference type="ChEBI" id="CHEBI:29103"/>
    </ligand>
</feature>
<evidence type="ECO:0000256" key="11">
    <source>
        <dbReference type="ARBA" id="ARBA00023277"/>
    </source>
</evidence>
<comment type="caution">
    <text evidence="12">Lacks conserved residue(s) required for the propagation of feature annotation.</text>
</comment>
<evidence type="ECO:0000256" key="8">
    <source>
        <dbReference type="ARBA" id="ARBA00022840"/>
    </source>
</evidence>
<evidence type="ECO:0000313" key="15">
    <source>
        <dbReference type="Proteomes" id="UP000035352"/>
    </source>
</evidence>
<keyword evidence="7 12" id="KW-0418">Kinase</keyword>
<feature type="binding site" evidence="12">
    <location>
        <begin position="48"/>
        <end position="52"/>
    </location>
    <ligand>
        <name>substrate</name>
    </ligand>
</feature>
<feature type="binding site" evidence="12">
    <location>
        <position position="293"/>
    </location>
    <ligand>
        <name>K(+)</name>
        <dbReference type="ChEBI" id="CHEBI:29103"/>
    </ligand>
</feature>
<dbReference type="PROSITE" id="PS00584">
    <property type="entry name" value="PFKB_KINASES_2"/>
    <property type="match status" value="1"/>
</dbReference>
<dbReference type="HAMAP" id="MF_01987">
    <property type="entry name" value="Ribokinase"/>
    <property type="match status" value="1"/>
</dbReference>
<feature type="binding site" evidence="12">
    <location>
        <position position="254"/>
    </location>
    <ligand>
        <name>K(+)</name>
        <dbReference type="ChEBI" id="CHEBI:29103"/>
    </ligand>
</feature>
<keyword evidence="4 12" id="KW-0808">Transferase</keyword>
<evidence type="ECO:0000256" key="4">
    <source>
        <dbReference type="ARBA" id="ARBA00022679"/>
    </source>
</evidence>
<dbReference type="KEGG" id="pbh:AAW51_1309"/>
<proteinExistence type="inferred from homology"/>
<dbReference type="InterPro" id="IPR002173">
    <property type="entry name" value="Carboh/pur_kinase_PfkB_CS"/>
</dbReference>
<evidence type="ECO:0000256" key="7">
    <source>
        <dbReference type="ARBA" id="ARBA00022777"/>
    </source>
</evidence>
<comment type="similarity">
    <text evidence="1">Belongs to the carbohydrate kinase pfkB family.</text>
</comment>
<comment type="catalytic activity">
    <reaction evidence="12">
        <text>D-ribose + ATP = D-ribose 5-phosphate + ADP + H(+)</text>
        <dbReference type="Rhea" id="RHEA:13697"/>
        <dbReference type="ChEBI" id="CHEBI:15378"/>
        <dbReference type="ChEBI" id="CHEBI:30616"/>
        <dbReference type="ChEBI" id="CHEBI:47013"/>
        <dbReference type="ChEBI" id="CHEBI:78346"/>
        <dbReference type="ChEBI" id="CHEBI:456216"/>
        <dbReference type="EC" id="2.7.1.15"/>
    </reaction>
</comment>
<dbReference type="EMBL" id="CP011371">
    <property type="protein sequence ID" value="AKJ28000.1"/>
    <property type="molecule type" value="Genomic_DNA"/>
</dbReference>
<organism evidence="14 15">
    <name type="scientific">Caldimonas brevitalea</name>
    <dbReference type="NCBI Taxonomy" id="413882"/>
    <lineage>
        <taxon>Bacteria</taxon>
        <taxon>Pseudomonadati</taxon>
        <taxon>Pseudomonadota</taxon>
        <taxon>Betaproteobacteria</taxon>
        <taxon>Burkholderiales</taxon>
        <taxon>Sphaerotilaceae</taxon>
        <taxon>Caldimonas</taxon>
    </lineage>
</organism>
<dbReference type="Pfam" id="PF00294">
    <property type="entry name" value="PfkB"/>
    <property type="match status" value="1"/>
</dbReference>
<evidence type="ECO:0000256" key="2">
    <source>
        <dbReference type="ARBA" id="ARBA00012035"/>
    </source>
</evidence>
<comment type="subunit">
    <text evidence="12">Homodimer.</text>
</comment>
<comment type="cofactor">
    <cofactor evidence="12">
        <name>Mg(2+)</name>
        <dbReference type="ChEBI" id="CHEBI:18420"/>
    </cofactor>
    <text evidence="12">Requires a divalent cation, most likely magnesium in vivo, as an electrophilic catalyst to aid phosphoryl group transfer. It is the chelate of the metal and the nucleotide that is the actual substrate.</text>
</comment>
<feature type="binding site" evidence="12">
    <location>
        <position position="295"/>
    </location>
    <ligand>
        <name>K(+)</name>
        <dbReference type="ChEBI" id="CHEBI:29103"/>
    </ligand>
</feature>
<evidence type="ECO:0000256" key="12">
    <source>
        <dbReference type="HAMAP-Rule" id="MF_01987"/>
    </source>
</evidence>
<keyword evidence="9 12" id="KW-0460">Magnesium</keyword>
<dbReference type="GO" id="GO:0005829">
    <property type="term" value="C:cytosol"/>
    <property type="evidence" value="ECO:0007669"/>
    <property type="project" value="TreeGrafter"/>
</dbReference>
<feature type="binding site" evidence="12">
    <location>
        <position position="299"/>
    </location>
    <ligand>
        <name>K(+)</name>
        <dbReference type="ChEBI" id="CHEBI:29103"/>
    </ligand>
</feature>
<dbReference type="AlphaFoldDB" id="A0A0G3BN71"/>
<comment type="similarity">
    <text evidence="12">Belongs to the carbohydrate kinase PfkB family. Ribokinase subfamily.</text>
</comment>
<evidence type="ECO:0000256" key="5">
    <source>
        <dbReference type="ARBA" id="ARBA00022723"/>
    </source>
</evidence>
<feature type="binding site" evidence="12">
    <location>
        <position position="260"/>
    </location>
    <ligand>
        <name>substrate</name>
    </ligand>
</feature>
<dbReference type="EC" id="2.7.1.15" evidence="2 12"/>
<gene>
    <name evidence="12 14" type="primary">rbsK</name>
    <name evidence="14" type="ORF">AAW51_1309</name>
</gene>
<evidence type="ECO:0000256" key="1">
    <source>
        <dbReference type="ARBA" id="ARBA00005380"/>
    </source>
</evidence>
<comment type="function">
    <text evidence="12">Catalyzes the phosphorylation of ribose at O-5 in a reaction requiring ATP and magnesium. The resulting D-ribose-5-phosphate can then be used either for sythesis of nucleotides, histidine, and tryptophan, or as a component of the pentose phosphate pathway.</text>
</comment>
<comment type="pathway">
    <text evidence="12">Carbohydrate metabolism; D-ribose degradation; D-ribose 5-phosphate from beta-D-ribopyranose: step 2/2.</text>
</comment>
<feature type="active site" description="Proton acceptor" evidence="12">
    <location>
        <position position="260"/>
    </location>
</feature>
<feature type="binding site" evidence="12">
    <location>
        <position position="192"/>
    </location>
    <ligand>
        <name>ATP</name>
        <dbReference type="ChEBI" id="CHEBI:30616"/>
    </ligand>
</feature>
<sequence length="318" mass="32426">MSSDNAPLLRPRIVVLGSLNMDLLLRVPRAPDAGETLIGHNFATVPGGKGGNQAVSCARQGADVALLGRLGADAYGNSLRAALAADGIDLAGVQTDAEQPTGLALVMVDDAAQNRIVVIPGANATLRVEPATLTAALAGAAFFVTQLEAPLGQVIDAIEAAHAASCPVLLNPSPMAALPDTLWPRLDTLVLNEVEASELTGRPLRDPAGAAAAALELRRRGVQRVVVTLGSQGAVASDVQGSRFHPALPVRAVDTTAAGDTFTGALAVALAQGQPLDQAVRRGIRAAAWCVARVGAQPSIPTAQDLESLPEPLAGHPL</sequence>